<feature type="compositionally biased region" description="Basic and acidic residues" evidence="10">
    <location>
        <begin position="887"/>
        <end position="920"/>
    </location>
</feature>
<dbReference type="InterPro" id="IPR016024">
    <property type="entry name" value="ARM-type_fold"/>
</dbReference>
<evidence type="ECO:0000256" key="3">
    <source>
        <dbReference type="ARBA" id="ARBA00015717"/>
    </source>
</evidence>
<evidence type="ECO:0000256" key="7">
    <source>
        <dbReference type="ARBA" id="ARBA00023136"/>
    </source>
</evidence>
<comment type="similarity">
    <text evidence="2">Belongs to the adaptor complexes large subunit family.</text>
</comment>
<feature type="region of interest" description="Disordered" evidence="10">
    <location>
        <begin position="868"/>
        <end position="959"/>
    </location>
</feature>
<evidence type="ECO:0000313" key="14">
    <source>
        <dbReference type="Proteomes" id="UP000612746"/>
    </source>
</evidence>
<accession>A0A8H7UE74</accession>
<keyword evidence="5" id="KW-0677">Repeat</keyword>
<dbReference type="PANTHER" id="PTHR22781:SF12">
    <property type="entry name" value="AP-3 COMPLEX SUBUNIT DELTA-1"/>
    <property type="match status" value="1"/>
</dbReference>
<dbReference type="GO" id="GO:0030665">
    <property type="term" value="C:clathrin-coated vesicle membrane"/>
    <property type="evidence" value="ECO:0007669"/>
    <property type="project" value="UniProtKB-SubCell"/>
</dbReference>
<evidence type="ECO:0000259" key="12">
    <source>
        <dbReference type="Pfam" id="PF26171"/>
    </source>
</evidence>
<dbReference type="OrthoDB" id="10264595at2759"/>
<keyword evidence="4" id="KW-0813">Transport</keyword>
<sequence length="1212" mass="135307">REGHVTDDYTAWVSGVVNRVSPSIQTCGRCSSFFDEFSMFEKSLTDLIRGIRANKKNEQKYISACLQEIRNEVKNNDIDVKANAIAKLTYLQMFGYDMSWASFHVVEVMSSPKFLHKRTGYLAAAQSFQQDTDVLMLCTNLTKKDIASPIALDVSVTINGLSHFLTPDLAQVLCQDLVSMLNHSKPYIRKKVVLVLYKVFLKFPDGLRLSFPRLKDKLEDPDPSVVSAAVNVICELARKNPKNYLSLAPQLYKLLTTSSNNWMLIKIIKLFGALTPLEPRLVKKLLPSITSLIQTTPAMSLLYECIYTVIIGGFFEHAGDAANSLAATCANKLRTFLEDSDQNLKYIGLLAMGRLLETHPRLVAEHRDLIMECIDDADLSIRLRALDIVVGMVNRKNLVDIVKRLVSHLVPANDADGDPSASFPPPSAVVDPQYRADIIHRIVFICSQNSYHNVTNFEWYITILVGLTYVPDVSVGDLLTSQIMDVGVRVKSAREFSVKQMFRILSDKHFYENVNLRNSNIDVLYAAAWICGEYSRFLEDIPATLECMLNPAVIKLPASTQAVFVQNIIKIYSYWIQSLAEEWNFEVQTEFVKITEIIQEKIMMFCRSADLEVQERAMNVREIFALILERVPNEPAANGMHSVLAEMPNLFCAYELNPVAPKAQKKVPIPEGLDLDQWINDPLPELTDDSDLEDRSLSTPSIEYESSEKATKRRKKGRKVEVDSSEDEDEKVRRRNARMEARKGDPFYIMSDTKAKSPASRRDNDMDDVDSIPIVKLTIDDFDPVGKKGQKKTKKSKSKSRRAASPPPPPPVYAEEDAPENAAPDSADEEEAKKGSKMGKKFTAYRGNASSNVFSSEDFSLNAVDLSQPVGEDEKLPQLQAYMSPEEVQRREQMRFKAERKAALESKASDKKLKGTEKAHKSSKKSSSKSEKAESGKKKKKSSSKKVSCIPSPHDDGISAVSVDVEQPWGPSLEAAFNNDDLEIMYGIKLLTQQEGDVPCIEVKYVITNKSSTSTLENIQLTPTESVDFEREDSENVTSSLTPHATAETSYRFNVKSAPQQTLALGFQLQYDAESTQEETFNIEVTVATFMLENAQLDPSGFANMLASRGHEFGHRSSATVILPIPNDKPVEEVLMQGLEMISRTTRLHVVEMVPGAASLYGKSVQGIEVAGLLKYSITGEEEDQSAAMRLEIKCTDGDFADALAAQVSNMS</sequence>
<feature type="domain" description="AP-3 complex subunit delta Mu C-terminal" evidence="12">
    <location>
        <begin position="1134"/>
        <end position="1209"/>
    </location>
</feature>
<proteinExistence type="inferred from homology"/>
<evidence type="ECO:0000256" key="4">
    <source>
        <dbReference type="ARBA" id="ARBA00022448"/>
    </source>
</evidence>
<dbReference type="Gene3D" id="1.25.10.10">
    <property type="entry name" value="Leucine-rich Repeat Variant"/>
    <property type="match status" value="1"/>
</dbReference>
<dbReference type="Pfam" id="PF26171">
    <property type="entry name" value="Mu_AP3"/>
    <property type="match status" value="1"/>
</dbReference>
<dbReference type="AlphaFoldDB" id="A0A8H7UE74"/>
<evidence type="ECO:0000256" key="8">
    <source>
        <dbReference type="ARBA" id="ARBA00076742"/>
    </source>
</evidence>
<dbReference type="Proteomes" id="UP000612746">
    <property type="component" value="Unassembled WGS sequence"/>
</dbReference>
<protein>
    <recommendedName>
        <fullName evidence="3">AP-3 complex subunit delta</fullName>
    </recommendedName>
    <alternativeName>
        <fullName evidence="9">Adaptor-related protein complex 3 subunit delta</fullName>
    </alternativeName>
    <alternativeName>
        <fullName evidence="8">Delta-adaptin 3</fullName>
    </alternativeName>
</protein>
<organism evidence="13 14">
    <name type="scientific">Umbelopsis vinacea</name>
    <dbReference type="NCBI Taxonomy" id="44442"/>
    <lineage>
        <taxon>Eukaryota</taxon>
        <taxon>Fungi</taxon>
        <taxon>Fungi incertae sedis</taxon>
        <taxon>Mucoromycota</taxon>
        <taxon>Mucoromycotina</taxon>
        <taxon>Umbelopsidomycetes</taxon>
        <taxon>Umbelopsidales</taxon>
        <taxon>Umbelopsidaceae</taxon>
        <taxon>Umbelopsis</taxon>
    </lineage>
</organism>
<dbReference type="Pfam" id="PF01602">
    <property type="entry name" value="Adaptin_N"/>
    <property type="match status" value="1"/>
</dbReference>
<evidence type="ECO:0000256" key="2">
    <source>
        <dbReference type="ARBA" id="ARBA00006613"/>
    </source>
</evidence>
<feature type="non-terminal residue" evidence="13">
    <location>
        <position position="1212"/>
    </location>
</feature>
<dbReference type="InterPro" id="IPR017105">
    <property type="entry name" value="AP3_complex_dsu"/>
</dbReference>
<feature type="domain" description="Clathrin/coatomer adaptor adaptin-like N-terminal" evidence="11">
    <location>
        <begin position="58"/>
        <end position="624"/>
    </location>
</feature>
<dbReference type="InterPro" id="IPR011989">
    <property type="entry name" value="ARM-like"/>
</dbReference>
<dbReference type="SUPFAM" id="SSF48371">
    <property type="entry name" value="ARM repeat"/>
    <property type="match status" value="1"/>
</dbReference>
<keyword evidence="14" id="KW-1185">Reference proteome</keyword>
<dbReference type="EMBL" id="JAEPRA010000011">
    <property type="protein sequence ID" value="KAG2178327.1"/>
    <property type="molecule type" value="Genomic_DNA"/>
</dbReference>
<feature type="region of interest" description="Disordered" evidence="10">
    <location>
        <begin position="684"/>
        <end position="768"/>
    </location>
</feature>
<comment type="caution">
    <text evidence="13">The sequence shown here is derived from an EMBL/GenBank/DDBJ whole genome shotgun (WGS) entry which is preliminary data.</text>
</comment>
<dbReference type="GO" id="GO:0030123">
    <property type="term" value="C:AP-3 adaptor complex"/>
    <property type="evidence" value="ECO:0007669"/>
    <property type="project" value="InterPro"/>
</dbReference>
<gene>
    <name evidence="13" type="ORF">INT44_001477</name>
</gene>
<dbReference type="GO" id="GO:0006623">
    <property type="term" value="P:protein targeting to vacuole"/>
    <property type="evidence" value="ECO:0007669"/>
    <property type="project" value="TreeGrafter"/>
</dbReference>
<dbReference type="InterPro" id="IPR002553">
    <property type="entry name" value="Clathrin/coatomer_adapt-like_N"/>
</dbReference>
<evidence type="ECO:0000256" key="10">
    <source>
        <dbReference type="SAM" id="MobiDB-lite"/>
    </source>
</evidence>
<evidence type="ECO:0000256" key="6">
    <source>
        <dbReference type="ARBA" id="ARBA00022927"/>
    </source>
</evidence>
<evidence type="ECO:0000256" key="1">
    <source>
        <dbReference type="ARBA" id="ARBA00004145"/>
    </source>
</evidence>
<keyword evidence="7" id="KW-0472">Membrane</keyword>
<reference evidence="13" key="1">
    <citation type="submission" date="2020-12" db="EMBL/GenBank/DDBJ databases">
        <title>Metabolic potential, ecology and presence of endohyphal bacteria is reflected in genomic diversity of Mucoromycotina.</title>
        <authorList>
            <person name="Muszewska A."/>
            <person name="Okrasinska A."/>
            <person name="Steczkiewicz K."/>
            <person name="Drgas O."/>
            <person name="Orlowska M."/>
            <person name="Perlinska-Lenart U."/>
            <person name="Aleksandrzak-Piekarczyk T."/>
            <person name="Szatraj K."/>
            <person name="Zielenkiewicz U."/>
            <person name="Pilsyk S."/>
            <person name="Malc E."/>
            <person name="Mieczkowski P."/>
            <person name="Kruszewska J.S."/>
            <person name="Biernat P."/>
            <person name="Pawlowska J."/>
        </authorList>
    </citation>
    <scope>NUCLEOTIDE SEQUENCE</scope>
    <source>
        <strain evidence="13">WA0000051536</strain>
    </source>
</reference>
<comment type="subcellular location">
    <subcellularLocation>
        <location evidence="1">Cytoplasmic vesicle</location>
        <location evidence="1">Clathrin-coated vesicle membrane</location>
        <topology evidence="1">Peripheral membrane protein</topology>
        <orientation evidence="1">Cytoplasmic side</orientation>
    </subcellularLocation>
</comment>
<feature type="compositionally biased region" description="Basic residues" evidence="10">
    <location>
        <begin position="788"/>
        <end position="802"/>
    </location>
</feature>
<feature type="region of interest" description="Disordered" evidence="10">
    <location>
        <begin position="782"/>
        <end position="841"/>
    </location>
</feature>
<dbReference type="InterPro" id="IPR058898">
    <property type="entry name" value="Mu_AP3"/>
</dbReference>
<dbReference type="GO" id="GO:0006896">
    <property type="term" value="P:Golgi to vacuole transport"/>
    <property type="evidence" value="ECO:0007669"/>
    <property type="project" value="TreeGrafter"/>
</dbReference>
<evidence type="ECO:0000256" key="5">
    <source>
        <dbReference type="ARBA" id="ARBA00022737"/>
    </source>
</evidence>
<dbReference type="GO" id="GO:0010008">
    <property type="term" value="C:endosome membrane"/>
    <property type="evidence" value="ECO:0007669"/>
    <property type="project" value="TreeGrafter"/>
</dbReference>
<evidence type="ECO:0000313" key="13">
    <source>
        <dbReference type="EMBL" id="KAG2178327.1"/>
    </source>
</evidence>
<evidence type="ECO:0000256" key="9">
    <source>
        <dbReference type="ARBA" id="ARBA00083145"/>
    </source>
</evidence>
<keyword evidence="6" id="KW-0653">Protein transport</keyword>
<dbReference type="FunFam" id="1.25.10.10:FF:000251">
    <property type="entry name" value="AP-3 complex subunit delta"/>
    <property type="match status" value="1"/>
</dbReference>
<evidence type="ECO:0000259" key="11">
    <source>
        <dbReference type="Pfam" id="PF01602"/>
    </source>
</evidence>
<name>A0A8H7UE74_9FUNG</name>
<dbReference type="PANTHER" id="PTHR22781">
    <property type="entry name" value="DELTA ADAPTIN-RELATED"/>
    <property type="match status" value="1"/>
</dbReference>